<feature type="signal peptide" evidence="2">
    <location>
        <begin position="1"/>
        <end position="17"/>
    </location>
</feature>
<reference evidence="3 4" key="1">
    <citation type="submission" date="2021-01" db="EMBL/GenBank/DDBJ databases">
        <title>Draft Genome Sequence and Polyhydroxyalkanoate Biosynthetic Potential of Jeongeupia naejangsanensis Type Strain DSM 24253.</title>
        <authorList>
            <person name="Turrini P."/>
            <person name="Artuso I."/>
            <person name="Lugli G.A."/>
            <person name="Frangipani E."/>
            <person name="Ventura M."/>
            <person name="Visca P."/>
        </authorList>
    </citation>
    <scope>NUCLEOTIDE SEQUENCE [LARGE SCALE GENOMIC DNA]</scope>
    <source>
        <strain evidence="3 4">DSM 24253</strain>
    </source>
</reference>
<dbReference type="Pfam" id="PF12978">
    <property type="entry name" value="DUF3862"/>
    <property type="match status" value="1"/>
</dbReference>
<name>A0ABS2BMN5_9NEIS</name>
<accession>A0ABS2BMN5</accession>
<evidence type="ECO:0000313" key="4">
    <source>
        <dbReference type="Proteomes" id="UP000809431"/>
    </source>
</evidence>
<dbReference type="RefSeq" id="WP_203539117.1">
    <property type="nucleotide sequence ID" value="NZ_JAESND010000007.1"/>
</dbReference>
<organism evidence="3 4">
    <name type="scientific">Jeongeupia naejangsanensis</name>
    <dbReference type="NCBI Taxonomy" id="613195"/>
    <lineage>
        <taxon>Bacteria</taxon>
        <taxon>Pseudomonadati</taxon>
        <taxon>Pseudomonadota</taxon>
        <taxon>Betaproteobacteria</taxon>
        <taxon>Neisseriales</taxon>
        <taxon>Chitinibacteraceae</taxon>
        <taxon>Jeongeupia</taxon>
    </lineage>
</organism>
<evidence type="ECO:0000256" key="1">
    <source>
        <dbReference type="ARBA" id="ARBA00022729"/>
    </source>
</evidence>
<feature type="chain" id="PRO_5047329022" description="Lipoprotein SmpA/OmlA domain-containing protein" evidence="2">
    <location>
        <begin position="18"/>
        <end position="85"/>
    </location>
</feature>
<protein>
    <recommendedName>
        <fullName evidence="5">Lipoprotein SmpA/OmlA domain-containing protein</fullName>
    </recommendedName>
</protein>
<gene>
    <name evidence="3" type="ORF">JMJ54_13675</name>
</gene>
<dbReference type="Gene3D" id="3.30.1450.10">
    <property type="match status" value="1"/>
</dbReference>
<dbReference type="InterPro" id="IPR037873">
    <property type="entry name" value="BamE-like"/>
</dbReference>
<dbReference type="EMBL" id="JAESND010000007">
    <property type="protein sequence ID" value="MBM3116879.1"/>
    <property type="molecule type" value="Genomic_DNA"/>
</dbReference>
<dbReference type="InterPro" id="IPR024418">
    <property type="entry name" value="DUF3862"/>
</dbReference>
<evidence type="ECO:0008006" key="5">
    <source>
        <dbReference type="Google" id="ProtNLM"/>
    </source>
</evidence>
<dbReference type="PROSITE" id="PS51257">
    <property type="entry name" value="PROKAR_LIPOPROTEIN"/>
    <property type="match status" value="1"/>
</dbReference>
<keyword evidence="4" id="KW-1185">Reference proteome</keyword>
<evidence type="ECO:0000256" key="2">
    <source>
        <dbReference type="SAM" id="SignalP"/>
    </source>
</evidence>
<proteinExistence type="predicted"/>
<evidence type="ECO:0000313" key="3">
    <source>
        <dbReference type="EMBL" id="MBM3116879.1"/>
    </source>
</evidence>
<keyword evidence="1 2" id="KW-0732">Signal</keyword>
<comment type="caution">
    <text evidence="3">The sequence shown here is derived from an EMBL/GenBank/DDBJ whole genome shotgun (WGS) entry which is preliminary data.</text>
</comment>
<sequence>MRLITALLLAFALTACSKVTSENYQKITTGMQREDVVKLLGDPKSTDGGSVFGISGESATWQGGDTTIAIQFINGKVMTKNLEKK</sequence>
<dbReference type="Proteomes" id="UP000809431">
    <property type="component" value="Unassembled WGS sequence"/>
</dbReference>